<dbReference type="Proteomes" id="UP001224622">
    <property type="component" value="Unassembled WGS sequence"/>
</dbReference>
<dbReference type="AlphaFoldDB" id="A0AAJ1Y8V9"/>
<sequence>MIEHQQQPTFNTCMSACIAMIASKPVGEVVELWHEKFQSKAEWLDDALDHYGIPYFYGHPKQGTLRNGFIYFLSVASLNIVGGLHQVIAVLVEGKEPVFLDPVMGRPGSKYYVFGEPKSTKEVAIISWTVDLAVPLAREQKA</sequence>
<reference evidence="2" key="1">
    <citation type="submission" date="2023-08" db="EMBL/GenBank/DDBJ databases">
        <title>The Comparative Genomic Analysis of Yersiniaceae from Polar Regions.</title>
        <authorList>
            <person name="Goncharov A."/>
            <person name="Aslanov B."/>
            <person name="Kolodzhieva V."/>
            <person name="Azarov D."/>
            <person name="Mochov A."/>
            <person name="Lebedeva E."/>
        </authorList>
    </citation>
    <scope>NUCLEOTIDE SEQUENCE</scope>
    <source>
        <strain evidence="2">Vf</strain>
    </source>
</reference>
<comment type="caution">
    <text evidence="2">The sequence shown here is derived from an EMBL/GenBank/DDBJ whole genome shotgun (WGS) entry which is preliminary data.</text>
</comment>
<keyword evidence="1" id="KW-0472">Membrane</keyword>
<name>A0AAJ1Y8V9_SERFO</name>
<accession>A0AAJ1Y8V9</accession>
<protein>
    <submittedName>
        <fullName evidence="2">Uncharacterized protein</fullName>
    </submittedName>
</protein>
<gene>
    <name evidence="2" type="ORF">RDT67_00995</name>
</gene>
<evidence type="ECO:0000256" key="1">
    <source>
        <dbReference type="SAM" id="Phobius"/>
    </source>
</evidence>
<organism evidence="2 3">
    <name type="scientific">Serratia fonticola</name>
    <dbReference type="NCBI Taxonomy" id="47917"/>
    <lineage>
        <taxon>Bacteria</taxon>
        <taxon>Pseudomonadati</taxon>
        <taxon>Pseudomonadota</taxon>
        <taxon>Gammaproteobacteria</taxon>
        <taxon>Enterobacterales</taxon>
        <taxon>Yersiniaceae</taxon>
        <taxon>Serratia</taxon>
    </lineage>
</organism>
<evidence type="ECO:0000313" key="3">
    <source>
        <dbReference type="Proteomes" id="UP001224622"/>
    </source>
</evidence>
<dbReference type="EMBL" id="JAVIGA010000001">
    <property type="protein sequence ID" value="MDQ9124997.1"/>
    <property type="molecule type" value="Genomic_DNA"/>
</dbReference>
<keyword evidence="1" id="KW-0812">Transmembrane</keyword>
<keyword evidence="1" id="KW-1133">Transmembrane helix</keyword>
<evidence type="ECO:0000313" key="2">
    <source>
        <dbReference type="EMBL" id="MDQ9124997.1"/>
    </source>
</evidence>
<proteinExistence type="predicted"/>
<feature type="transmembrane region" description="Helical" evidence="1">
    <location>
        <begin position="69"/>
        <end position="92"/>
    </location>
</feature>
<dbReference type="RefSeq" id="WP_309046443.1">
    <property type="nucleotide sequence ID" value="NZ_JAVIGA010000001.1"/>
</dbReference>